<proteinExistence type="predicted"/>
<evidence type="ECO:0000313" key="1">
    <source>
        <dbReference type="EMBL" id="CAD9435455.1"/>
    </source>
</evidence>
<gene>
    <name evidence="1" type="ORF">DSPE1174_LOCUS17139</name>
</gene>
<name>A0A7S2CWM7_9STRA</name>
<dbReference type="AlphaFoldDB" id="A0A7S2CWM7"/>
<organism evidence="1">
    <name type="scientific">Octactis speculum</name>
    <dbReference type="NCBI Taxonomy" id="3111310"/>
    <lineage>
        <taxon>Eukaryota</taxon>
        <taxon>Sar</taxon>
        <taxon>Stramenopiles</taxon>
        <taxon>Ochrophyta</taxon>
        <taxon>Dictyochophyceae</taxon>
        <taxon>Dictyochales</taxon>
        <taxon>Dictyochaceae</taxon>
        <taxon>Octactis</taxon>
    </lineage>
</organism>
<accession>A0A7S2CWM7</accession>
<reference evidence="1" key="1">
    <citation type="submission" date="2021-01" db="EMBL/GenBank/DDBJ databases">
        <authorList>
            <person name="Corre E."/>
            <person name="Pelletier E."/>
            <person name="Niang G."/>
            <person name="Scheremetjew M."/>
            <person name="Finn R."/>
            <person name="Kale V."/>
            <person name="Holt S."/>
            <person name="Cochrane G."/>
            <person name="Meng A."/>
            <person name="Brown T."/>
            <person name="Cohen L."/>
        </authorList>
    </citation>
    <scope>NUCLEOTIDE SEQUENCE</scope>
    <source>
        <strain evidence="1">CCMP1381</strain>
    </source>
</reference>
<protein>
    <submittedName>
        <fullName evidence="1">Uncharacterized protein</fullName>
    </submittedName>
</protein>
<sequence>MARQTLFKFLTSARYPRRNLQLLSGHPYSTTAPLLEKLRPAANEKTLRVVGLVFASGLAYQGYIFSLREKAVDESKSSGPNLKFDFPEGKHQALPKGKQYDKLKPPRCCPLLSGKEIKKIASVINRLVNLEYFSEEEEQLIFEYYVKRITYEVWEELPPVYIDLVHSSKDQGISTSYGQIIEKRVMGLVHKKKEITSTLPFLTEFDEMRVKRCVVAIIVQSMVNGATFDELCDCGTVEGQNLMLHVFAKGVASRFEEPSEKAMIIQVLVDELDFGVPGLKQVVKYSAAYFIGVLGECVEKGLNRAAKEFIEGKRITDPDDESGLGLPDTPEYEAYYAKVSELLLMKSGDSIEMKDSSTVAFSCVLKRELAVLIMRKMTFSRFHPPELLKSTIPAIVDLKSWACLKIITNVIGEDPIQKERLSKLDQTMVSFKQMAIHRRPVN</sequence>
<dbReference type="EMBL" id="HBGS01033273">
    <property type="protein sequence ID" value="CAD9435455.1"/>
    <property type="molecule type" value="Transcribed_RNA"/>
</dbReference>